<keyword evidence="2" id="KW-0032">Aminotransferase</keyword>
<organism evidence="2 3">
    <name type="scientific">Blastocystis sp. subtype 1 (strain ATCC 50177 / NandII)</name>
    <dbReference type="NCBI Taxonomy" id="478820"/>
    <lineage>
        <taxon>Eukaryota</taxon>
        <taxon>Sar</taxon>
        <taxon>Stramenopiles</taxon>
        <taxon>Bigyra</taxon>
        <taxon>Opalozoa</taxon>
        <taxon>Opalinata</taxon>
        <taxon>Blastocystidae</taxon>
        <taxon>Blastocystis</taxon>
    </lineage>
</organism>
<dbReference type="GO" id="GO:0008483">
    <property type="term" value="F:transaminase activity"/>
    <property type="evidence" value="ECO:0007669"/>
    <property type="project" value="UniProtKB-KW"/>
</dbReference>
<accession>A0A196S7M0</accession>
<dbReference type="InterPro" id="IPR015424">
    <property type="entry name" value="PyrdxlP-dep_Trfase"/>
</dbReference>
<gene>
    <name evidence="2" type="ORF">AV274_5250</name>
</gene>
<name>A0A196S7M0_BLAHN</name>
<dbReference type="InterPro" id="IPR015421">
    <property type="entry name" value="PyrdxlP-dep_Trfase_major"/>
</dbReference>
<keyword evidence="2" id="KW-0808">Transferase</keyword>
<comment type="caution">
    <text evidence="2">The sequence shown here is derived from an EMBL/GenBank/DDBJ whole genome shotgun (WGS) entry which is preliminary data.</text>
</comment>
<dbReference type="InterPro" id="IPR000192">
    <property type="entry name" value="Aminotrans_V_dom"/>
</dbReference>
<dbReference type="Pfam" id="PF00266">
    <property type="entry name" value="Aminotran_5"/>
    <property type="match status" value="1"/>
</dbReference>
<dbReference type="PANTHER" id="PTHR14237:SF80">
    <property type="entry name" value="MOLYBDENUM COFACTOR SULFURASE"/>
    <property type="match status" value="1"/>
</dbReference>
<dbReference type="PANTHER" id="PTHR14237">
    <property type="entry name" value="MOLYBDOPTERIN COFACTOR SULFURASE MOSC"/>
    <property type="match status" value="1"/>
</dbReference>
<dbReference type="OrthoDB" id="10264306at2759"/>
<evidence type="ECO:0000259" key="1">
    <source>
        <dbReference type="Pfam" id="PF00266"/>
    </source>
</evidence>
<keyword evidence="3" id="KW-1185">Reference proteome</keyword>
<sequence length="404" mass="44569">MVLTVCLMIMGACEIAVSFCVLVLAVANSQRFRKSIPSPDGYGYGGMLESLKKNDFSRFRDSVYVDYTGAGQYLDSQIAKAFEEIKKTPFGNTHSNSPASKNSEIEVDKARKLILEWFHTSSEEYDVVFTSGATASLHLIGETFPWTRNSHFYYLRENHNSVLGIREFALHNGAKFHVINSTDVEDECKAPGAEQSSGDEINNLFAYPLEENFSGKMYPKEWINLIQGKNRFHCSGKWYVLLDIAAFAPTHDLDLSKYSADFVVLSFYKMFGFPTGIGALLIRHASASILNKMYYGGGSVLQTVTQSGDHRVPTSTTRRFEDGTPNFLGISALKFGFEALAGVGGPAAINKHTMAVTHYLYGKLKSLRHYNGQPVLEIYGNHASGDDAAQGPIVTVNVKTPAGE</sequence>
<protein>
    <submittedName>
        <fullName evidence="2">Aminotransferase class 5</fullName>
    </submittedName>
</protein>
<feature type="domain" description="Aminotransferase class V" evidence="1">
    <location>
        <begin position="63"/>
        <end position="370"/>
    </location>
</feature>
<evidence type="ECO:0000313" key="2">
    <source>
        <dbReference type="EMBL" id="OAO13033.1"/>
    </source>
</evidence>
<dbReference type="Proteomes" id="UP000078348">
    <property type="component" value="Unassembled WGS sequence"/>
</dbReference>
<dbReference type="SUPFAM" id="SSF53383">
    <property type="entry name" value="PLP-dependent transferases"/>
    <property type="match status" value="1"/>
</dbReference>
<dbReference type="AlphaFoldDB" id="A0A196S7M0"/>
<evidence type="ECO:0000313" key="3">
    <source>
        <dbReference type="Proteomes" id="UP000078348"/>
    </source>
</evidence>
<dbReference type="EMBL" id="LXWW01000472">
    <property type="protein sequence ID" value="OAO13033.1"/>
    <property type="molecule type" value="Genomic_DNA"/>
</dbReference>
<proteinExistence type="predicted"/>
<reference evidence="2 3" key="1">
    <citation type="submission" date="2016-05" db="EMBL/GenBank/DDBJ databases">
        <title>Nuclear genome of Blastocystis sp. subtype 1 NandII.</title>
        <authorList>
            <person name="Gentekaki E."/>
            <person name="Curtis B."/>
            <person name="Stairs C."/>
            <person name="Eme L."/>
            <person name="Herman E."/>
            <person name="Klimes V."/>
            <person name="Arias M.C."/>
            <person name="Elias M."/>
            <person name="Hilliou F."/>
            <person name="Klute M."/>
            <person name="Malik S.-B."/>
            <person name="Pightling A."/>
            <person name="Rachubinski R."/>
            <person name="Salas D."/>
            <person name="Schlacht A."/>
            <person name="Suga H."/>
            <person name="Archibald J."/>
            <person name="Ball S.G."/>
            <person name="Clark G."/>
            <person name="Dacks J."/>
            <person name="Van Der Giezen M."/>
            <person name="Tsaousis A."/>
            <person name="Roger A."/>
        </authorList>
    </citation>
    <scope>NUCLEOTIDE SEQUENCE [LARGE SCALE GENOMIC DNA]</scope>
    <source>
        <strain evidence="3">ATCC 50177 / NandII</strain>
    </source>
</reference>
<dbReference type="Gene3D" id="3.40.640.10">
    <property type="entry name" value="Type I PLP-dependent aspartate aminotransferase-like (Major domain)"/>
    <property type="match status" value="1"/>
</dbReference>
<dbReference type="STRING" id="478820.A0A196S7M0"/>